<keyword evidence="3" id="KW-1185">Reference proteome</keyword>
<feature type="chain" id="PRO_5046250236" evidence="1">
    <location>
        <begin position="22"/>
        <end position="274"/>
    </location>
</feature>
<sequence length="274" mass="32220">MKITAWLGAMTLACLSLVAVAAEKDVYREYVDDTVARFTPIIVDFYVEKTLKPHQKKYWPVVDHFVKNLLFTEDFKKVSADIYRKYLTKKEVTYLASVVLSKDCSSLFTAEIMSKLSEKKPFISNDFEPTEACLEKIKKYHHIFDKRTKWSKESNELFRTSTKKALPEFVERLKQQKLIFDTAEKLNKTLPRTLEEGFDWVDIIGMYQVLEYRYLVNDIFDDGEVYELDTESLRQVVCEQFQEAFKDYISVRHIAFDLHYRRVGESTVSLSECP</sequence>
<protein>
    <submittedName>
        <fullName evidence="2">Uncharacterized protein</fullName>
    </submittedName>
</protein>
<evidence type="ECO:0000256" key="1">
    <source>
        <dbReference type="SAM" id="SignalP"/>
    </source>
</evidence>
<dbReference type="Proteomes" id="UP001056255">
    <property type="component" value="Chromosome I"/>
</dbReference>
<reference evidence="2" key="1">
    <citation type="submission" date="2021-08" db="EMBL/GenBank/DDBJ databases">
        <authorList>
            <person name="Sakaguchi M."/>
            <person name="Kikuchi T."/>
            <person name="Urbanczyk H."/>
        </authorList>
    </citation>
    <scope>NUCLEOTIDE SEQUENCE</scope>
    <source>
        <strain evidence="2">020920N</strain>
    </source>
</reference>
<accession>A0ABY4WNA3</accession>
<proteinExistence type="predicted"/>
<evidence type="ECO:0000313" key="3">
    <source>
        <dbReference type="Proteomes" id="UP001056255"/>
    </source>
</evidence>
<organism evidence="2 3">
    <name type="scientific">Grimontia kaedaensis</name>
    <dbReference type="NCBI Taxonomy" id="2872157"/>
    <lineage>
        <taxon>Bacteria</taxon>
        <taxon>Pseudomonadati</taxon>
        <taxon>Pseudomonadota</taxon>
        <taxon>Gammaproteobacteria</taxon>
        <taxon>Vibrionales</taxon>
        <taxon>Vibrionaceae</taxon>
        <taxon>Grimontia</taxon>
    </lineage>
</organism>
<keyword evidence="1" id="KW-0732">Signal</keyword>
<gene>
    <name evidence="2" type="ORF">K6Q96_08905</name>
</gene>
<feature type="signal peptide" evidence="1">
    <location>
        <begin position="1"/>
        <end position="21"/>
    </location>
</feature>
<dbReference type="RefSeq" id="WP_251875099.1">
    <property type="nucleotide sequence ID" value="NZ_CP082275.1"/>
</dbReference>
<dbReference type="EMBL" id="CP082275">
    <property type="protein sequence ID" value="USH01059.1"/>
    <property type="molecule type" value="Genomic_DNA"/>
</dbReference>
<evidence type="ECO:0000313" key="2">
    <source>
        <dbReference type="EMBL" id="USH01059.1"/>
    </source>
</evidence>
<name>A0ABY4WNA3_9GAMM</name>